<feature type="signal peptide" evidence="1">
    <location>
        <begin position="1"/>
        <end position="25"/>
    </location>
</feature>
<accession>A0A0M2HA70</accession>
<sequence>MTERRLGAAVTVVASLLLVTGCASAPAEPVPTPTWVDLTGYDPERDANGLSLLAPADARTQILADAATADTSMTATFRDASGRVLDVAFTGSAQRFSAEVAVDGGTTSIVVDGARAAVIPSDAIAADAGLEAGAVACVAATDALITRWYPLLDPAAFIADATADASGLGAPADDAIELLLGEDGTAGVLRASTTGPALPFELIRADEAGSVHALFSGWGDAEPVALPAAC</sequence>
<organism evidence="2 3">
    <name type="scientific">Microbacterium trichothecenolyticum</name>
    <name type="common">Aureobacterium trichothecenolyticum</name>
    <dbReference type="NCBI Taxonomy" id="69370"/>
    <lineage>
        <taxon>Bacteria</taxon>
        <taxon>Bacillati</taxon>
        <taxon>Actinomycetota</taxon>
        <taxon>Actinomycetes</taxon>
        <taxon>Micrococcales</taxon>
        <taxon>Microbacteriaceae</taxon>
        <taxon>Microbacterium</taxon>
    </lineage>
</organism>
<proteinExistence type="predicted"/>
<keyword evidence="3" id="KW-1185">Reference proteome</keyword>
<dbReference type="AlphaFoldDB" id="A0A0M2HA70"/>
<dbReference type="Proteomes" id="UP000034098">
    <property type="component" value="Unassembled WGS sequence"/>
</dbReference>
<comment type="caution">
    <text evidence="2">The sequence shown here is derived from an EMBL/GenBank/DDBJ whole genome shotgun (WGS) entry which is preliminary data.</text>
</comment>
<evidence type="ECO:0000256" key="1">
    <source>
        <dbReference type="SAM" id="SignalP"/>
    </source>
</evidence>
<name>A0A0M2HA70_MICTR</name>
<dbReference type="OrthoDB" id="5062627at2"/>
<evidence type="ECO:0000313" key="2">
    <source>
        <dbReference type="EMBL" id="KJL41064.1"/>
    </source>
</evidence>
<dbReference type="PROSITE" id="PS51257">
    <property type="entry name" value="PROKAR_LIPOPROTEIN"/>
    <property type="match status" value="1"/>
</dbReference>
<feature type="chain" id="PRO_5005633774" description="Lipoprotein" evidence="1">
    <location>
        <begin position="26"/>
        <end position="230"/>
    </location>
</feature>
<evidence type="ECO:0008006" key="4">
    <source>
        <dbReference type="Google" id="ProtNLM"/>
    </source>
</evidence>
<dbReference type="PATRIC" id="fig|69370.6.peg.3033"/>
<dbReference type="EMBL" id="JYJA01000038">
    <property type="protein sequence ID" value="KJL41064.1"/>
    <property type="molecule type" value="Genomic_DNA"/>
</dbReference>
<dbReference type="RefSeq" id="WP_045300764.1">
    <property type="nucleotide sequence ID" value="NZ_JYJA01000038.1"/>
</dbReference>
<evidence type="ECO:0000313" key="3">
    <source>
        <dbReference type="Proteomes" id="UP000034098"/>
    </source>
</evidence>
<keyword evidence="1" id="KW-0732">Signal</keyword>
<protein>
    <recommendedName>
        <fullName evidence="4">Lipoprotein</fullName>
    </recommendedName>
</protein>
<gene>
    <name evidence="2" type="ORF">RS82_02980</name>
</gene>
<reference evidence="2 3" key="1">
    <citation type="submission" date="2015-02" db="EMBL/GenBank/DDBJ databases">
        <title>Draft genome sequences of ten Microbacterium spp. with emphasis on heavy metal contaminated environments.</title>
        <authorList>
            <person name="Corretto E."/>
        </authorList>
    </citation>
    <scope>NUCLEOTIDE SEQUENCE [LARGE SCALE GENOMIC DNA]</scope>
    <source>
        <strain evidence="2 3">DSM 8608</strain>
    </source>
</reference>